<dbReference type="Pfam" id="PF00840">
    <property type="entry name" value="Glyco_hydro_7"/>
    <property type="match status" value="1"/>
</dbReference>
<dbReference type="Proteomes" id="UP000193144">
    <property type="component" value="Unassembled WGS sequence"/>
</dbReference>
<dbReference type="CDD" id="cd07999">
    <property type="entry name" value="GH7_CBH_EG"/>
    <property type="match status" value="1"/>
</dbReference>
<keyword evidence="6" id="KW-0119">Carbohydrate metabolism</keyword>
<dbReference type="OrthoDB" id="412382at2759"/>
<sequence length="415" mass="44112">MSPSLAIISLFLSLVAAQTPGKLPEVHPKLDTYKCTVKEGCKSQRTAVVLDSGSHPIYQAKATNLGCGDWGNGPNKTVCPDEATCAKNCIIDGIGNYADYGVTTKKDAVLLNMYGKNGVASPRIYLLAEGEKKYEMIKLTGAELSFDVDVSKLPCGMNGALYFSEMEAAGGQSKLNPGGAAYGTGYCDAQCFVTPWVNGVGNVNASGICCNELDIWEANKRSTSVAPHTCSKPGLYKCTGTECGATGVCDKNGCTNNPYAAGDKSYYGPGLKVDTNKPFTVVTQFPAKAGVLQEVKRLYIQNGKVMANANINVTGPMNDEYCTKNGASKFMSEGAMKGMGESMSRGMVLAMSIWWDEGGFMNWLDTGNAGPCNATEGDPKVVVKVEPAPAVTFSAIKWGEIGSTYSNKIKNQHPW</sequence>
<keyword evidence="10" id="KW-0732">Signal</keyword>
<keyword evidence="5" id="KW-0325">Glycoprotein</keyword>
<dbReference type="EC" id="3.2.1.-" evidence="9"/>
<evidence type="ECO:0000313" key="11">
    <source>
        <dbReference type="EMBL" id="ORY11044.1"/>
    </source>
</evidence>
<evidence type="ECO:0000256" key="5">
    <source>
        <dbReference type="ARBA" id="ARBA00023180"/>
    </source>
</evidence>
<protein>
    <recommendedName>
        <fullName evidence="9">Glucanase</fullName>
        <ecNumber evidence="9">3.2.1.-</ecNumber>
    </recommendedName>
</protein>
<dbReference type="EMBL" id="MCFA01000065">
    <property type="protein sequence ID" value="ORY11044.1"/>
    <property type="molecule type" value="Genomic_DNA"/>
</dbReference>
<comment type="catalytic activity">
    <reaction evidence="1">
        <text>Endohydrolysis of (1-&gt;4)-beta-D-glucosidic linkages in cellulose, lichenin and cereal beta-D-glucans.</text>
        <dbReference type="EC" id="3.2.1.4"/>
    </reaction>
</comment>
<dbReference type="STRING" id="1231657.A0A1Y1ZLI5"/>
<dbReference type="PRINTS" id="PR00734">
    <property type="entry name" value="GLHYDRLASE7"/>
</dbReference>
<keyword evidence="4 9" id="KW-0136">Cellulose degradation</keyword>
<dbReference type="AlphaFoldDB" id="A0A1Y1ZLI5"/>
<evidence type="ECO:0000256" key="8">
    <source>
        <dbReference type="ARBA" id="ARBA00023326"/>
    </source>
</evidence>
<evidence type="ECO:0000313" key="12">
    <source>
        <dbReference type="Proteomes" id="UP000193144"/>
    </source>
</evidence>
<dbReference type="Gene3D" id="2.70.100.10">
    <property type="entry name" value="Glycoside hydrolase, family 7, domain"/>
    <property type="match status" value="1"/>
</dbReference>
<evidence type="ECO:0000256" key="1">
    <source>
        <dbReference type="ARBA" id="ARBA00000966"/>
    </source>
</evidence>
<feature type="signal peptide" evidence="10">
    <location>
        <begin position="1"/>
        <end position="17"/>
    </location>
</feature>
<evidence type="ECO:0000256" key="2">
    <source>
        <dbReference type="ARBA" id="ARBA00006044"/>
    </source>
</evidence>
<proteinExistence type="inferred from homology"/>
<accession>A0A1Y1ZLI5</accession>
<dbReference type="SUPFAM" id="SSF49899">
    <property type="entry name" value="Concanavalin A-like lectins/glucanases"/>
    <property type="match status" value="1"/>
</dbReference>
<evidence type="ECO:0000256" key="6">
    <source>
        <dbReference type="ARBA" id="ARBA00023277"/>
    </source>
</evidence>
<feature type="chain" id="PRO_5012914748" description="Glucanase" evidence="10">
    <location>
        <begin position="18"/>
        <end position="415"/>
    </location>
</feature>
<evidence type="ECO:0000256" key="4">
    <source>
        <dbReference type="ARBA" id="ARBA00023001"/>
    </source>
</evidence>
<gene>
    <name evidence="11" type="ORF">BCR34DRAFT_624995</name>
</gene>
<dbReference type="GO" id="GO:0030245">
    <property type="term" value="P:cellulose catabolic process"/>
    <property type="evidence" value="ECO:0007669"/>
    <property type="project" value="UniProtKB-KW"/>
</dbReference>
<keyword evidence="8 9" id="KW-0624">Polysaccharide degradation</keyword>
<dbReference type="InterPro" id="IPR037019">
    <property type="entry name" value="Glyco_hydro_7_sf"/>
</dbReference>
<evidence type="ECO:0000256" key="9">
    <source>
        <dbReference type="RuleBase" id="RU361164"/>
    </source>
</evidence>
<name>A0A1Y1ZLI5_9PLEO</name>
<comment type="similarity">
    <text evidence="2 9">Belongs to the glycosyl hydrolase 7 (cellulase C) family.</text>
</comment>
<reference evidence="11 12" key="1">
    <citation type="submission" date="2016-07" db="EMBL/GenBank/DDBJ databases">
        <title>Pervasive Adenine N6-methylation of Active Genes in Fungi.</title>
        <authorList>
            <consortium name="DOE Joint Genome Institute"/>
            <person name="Mondo S.J."/>
            <person name="Dannebaum R.O."/>
            <person name="Kuo R.C."/>
            <person name="Labutti K."/>
            <person name="Haridas S."/>
            <person name="Kuo A."/>
            <person name="Salamov A."/>
            <person name="Ahrendt S.R."/>
            <person name="Lipzen A."/>
            <person name="Sullivan W."/>
            <person name="Andreopoulos W.B."/>
            <person name="Clum A."/>
            <person name="Lindquist E."/>
            <person name="Daum C."/>
            <person name="Ramamoorthy G.K."/>
            <person name="Gryganskyi A."/>
            <person name="Culley D."/>
            <person name="Magnuson J.K."/>
            <person name="James T.Y."/>
            <person name="O'Malley M.A."/>
            <person name="Stajich J.E."/>
            <person name="Spatafora J.W."/>
            <person name="Visel A."/>
            <person name="Grigoriev I.V."/>
        </authorList>
    </citation>
    <scope>NUCLEOTIDE SEQUENCE [LARGE SCALE GENOMIC DNA]</scope>
    <source>
        <strain evidence="11 12">CBS 115471</strain>
    </source>
</reference>
<organism evidence="11 12">
    <name type="scientific">Clohesyomyces aquaticus</name>
    <dbReference type="NCBI Taxonomy" id="1231657"/>
    <lineage>
        <taxon>Eukaryota</taxon>
        <taxon>Fungi</taxon>
        <taxon>Dikarya</taxon>
        <taxon>Ascomycota</taxon>
        <taxon>Pezizomycotina</taxon>
        <taxon>Dothideomycetes</taxon>
        <taxon>Pleosporomycetidae</taxon>
        <taxon>Pleosporales</taxon>
        <taxon>Lindgomycetaceae</taxon>
        <taxon>Clohesyomyces</taxon>
    </lineage>
</organism>
<dbReference type="GO" id="GO:0008810">
    <property type="term" value="F:cellulase activity"/>
    <property type="evidence" value="ECO:0007669"/>
    <property type="project" value="UniProtKB-EC"/>
</dbReference>
<dbReference type="InterPro" id="IPR013320">
    <property type="entry name" value="ConA-like_dom_sf"/>
</dbReference>
<keyword evidence="3 9" id="KW-0378">Hydrolase</keyword>
<keyword evidence="7 9" id="KW-0326">Glycosidase</keyword>
<evidence type="ECO:0000256" key="7">
    <source>
        <dbReference type="ARBA" id="ARBA00023295"/>
    </source>
</evidence>
<dbReference type="PANTHER" id="PTHR33753:SF1">
    <property type="entry name" value="ENDO-BETA-1,4-GLUCANASE CELB"/>
    <property type="match status" value="1"/>
</dbReference>
<dbReference type="PANTHER" id="PTHR33753">
    <property type="entry name" value="1,4-BETA-D-GLUCAN CELLOBIOHYDROLASE B"/>
    <property type="match status" value="1"/>
</dbReference>
<evidence type="ECO:0000256" key="10">
    <source>
        <dbReference type="SAM" id="SignalP"/>
    </source>
</evidence>
<keyword evidence="12" id="KW-1185">Reference proteome</keyword>
<dbReference type="InterPro" id="IPR001722">
    <property type="entry name" value="Glyco_hydro_7"/>
</dbReference>
<evidence type="ECO:0000256" key="3">
    <source>
        <dbReference type="ARBA" id="ARBA00022801"/>
    </source>
</evidence>
<comment type="caution">
    <text evidence="11">The sequence shown here is derived from an EMBL/GenBank/DDBJ whole genome shotgun (WGS) entry which is preliminary data.</text>
</comment>